<evidence type="ECO:0000256" key="4">
    <source>
        <dbReference type="ARBA" id="ARBA00022679"/>
    </source>
</evidence>
<feature type="modified residue" description="N6-(pyridoxal phosphate)lysine" evidence="6">
    <location>
        <position position="267"/>
    </location>
</feature>
<dbReference type="NCBIfam" id="NF002325">
    <property type="entry name" value="PRK01278.1"/>
    <property type="match status" value="1"/>
</dbReference>
<feature type="binding site" evidence="6">
    <location>
        <begin position="119"/>
        <end position="120"/>
    </location>
    <ligand>
        <name>pyridoxal 5'-phosphate</name>
        <dbReference type="ChEBI" id="CHEBI:597326"/>
    </ligand>
</feature>
<dbReference type="RefSeq" id="WP_171219621.1">
    <property type="nucleotide sequence ID" value="NZ_JABEPP010000005.1"/>
</dbReference>
<dbReference type="Gene3D" id="3.40.640.10">
    <property type="entry name" value="Type I PLP-dependent aspartate aminotransferase-like (Major domain)"/>
    <property type="match status" value="1"/>
</dbReference>
<dbReference type="Pfam" id="PF00202">
    <property type="entry name" value="Aminotran_3"/>
    <property type="match status" value="1"/>
</dbReference>
<dbReference type="InterPro" id="IPR005814">
    <property type="entry name" value="Aminotrans_3"/>
</dbReference>
<feature type="binding site" evidence="6">
    <location>
        <position position="154"/>
    </location>
    <ligand>
        <name>N(2)-acetyl-L-ornithine</name>
        <dbReference type="ChEBI" id="CHEBI:57805"/>
    </ligand>
</feature>
<keyword evidence="2 6" id="KW-0032">Aminotransferase</keyword>
<keyword evidence="3 6" id="KW-0028">Amino-acid biosynthesis</keyword>
<dbReference type="GO" id="GO:0005737">
    <property type="term" value="C:cytoplasm"/>
    <property type="evidence" value="ECO:0007669"/>
    <property type="project" value="UniProtKB-SubCell"/>
</dbReference>
<organism evidence="7 8">
    <name type="scientific">Enterovirga aerilata</name>
    <dbReference type="NCBI Taxonomy" id="2730920"/>
    <lineage>
        <taxon>Bacteria</taxon>
        <taxon>Pseudomonadati</taxon>
        <taxon>Pseudomonadota</taxon>
        <taxon>Alphaproteobacteria</taxon>
        <taxon>Hyphomicrobiales</taxon>
        <taxon>Methylobacteriaceae</taxon>
        <taxon>Enterovirga</taxon>
    </lineage>
</organism>
<dbReference type="PROSITE" id="PS00600">
    <property type="entry name" value="AA_TRANSFER_CLASS_3"/>
    <property type="match status" value="1"/>
</dbReference>
<dbReference type="InterPro" id="IPR004636">
    <property type="entry name" value="AcOrn/SuccOrn_fam"/>
</dbReference>
<protein>
    <recommendedName>
        <fullName evidence="6">Acetylornithine aminotransferase</fullName>
        <shortName evidence="6">ACOAT</shortName>
        <ecNumber evidence="6">2.6.1.11</ecNumber>
    </recommendedName>
</protein>
<keyword evidence="6" id="KW-0963">Cytoplasm</keyword>
<dbReference type="PANTHER" id="PTHR11986:SF79">
    <property type="entry name" value="ACETYLORNITHINE AMINOTRANSFERASE, MITOCHONDRIAL"/>
    <property type="match status" value="1"/>
</dbReference>
<dbReference type="GO" id="GO:0042802">
    <property type="term" value="F:identical protein binding"/>
    <property type="evidence" value="ECO:0007669"/>
    <property type="project" value="TreeGrafter"/>
</dbReference>
<name>A0A849I8N5_9HYPH</name>
<dbReference type="InterPro" id="IPR015422">
    <property type="entry name" value="PyrdxlP-dep_Trfase_small"/>
</dbReference>
<proteinExistence type="inferred from homology"/>
<gene>
    <name evidence="6" type="primary">argD</name>
    <name evidence="7" type="ORF">HJG44_17410</name>
</gene>
<feature type="binding site" evidence="6">
    <location>
        <begin position="238"/>
        <end position="241"/>
    </location>
    <ligand>
        <name>pyridoxal 5'-phosphate</name>
        <dbReference type="ChEBI" id="CHEBI:597326"/>
    </ligand>
</feature>
<accession>A0A849I8N5</accession>
<reference evidence="7 8" key="1">
    <citation type="submission" date="2020-04" db="EMBL/GenBank/DDBJ databases">
        <title>Enterovirga sp. isolate from soil.</title>
        <authorList>
            <person name="Chea S."/>
            <person name="Kim D.-U."/>
        </authorList>
    </citation>
    <scope>NUCLEOTIDE SEQUENCE [LARGE SCALE GENOMIC DNA]</scope>
    <source>
        <strain evidence="7 8">DB1703</strain>
    </source>
</reference>
<dbReference type="NCBIfam" id="TIGR00707">
    <property type="entry name" value="argD"/>
    <property type="match status" value="1"/>
</dbReference>
<evidence type="ECO:0000313" key="7">
    <source>
        <dbReference type="EMBL" id="NNM74154.1"/>
    </source>
</evidence>
<dbReference type="EMBL" id="JABEPP010000005">
    <property type="protein sequence ID" value="NNM74154.1"/>
    <property type="molecule type" value="Genomic_DNA"/>
</dbReference>
<dbReference type="InterPro" id="IPR015424">
    <property type="entry name" value="PyrdxlP-dep_Trfase"/>
</dbReference>
<dbReference type="PANTHER" id="PTHR11986">
    <property type="entry name" value="AMINOTRANSFERASE CLASS III"/>
    <property type="match status" value="1"/>
</dbReference>
<dbReference type="GO" id="GO:0006526">
    <property type="term" value="P:L-arginine biosynthetic process"/>
    <property type="evidence" value="ECO:0007669"/>
    <property type="project" value="UniProtKB-UniRule"/>
</dbReference>
<dbReference type="InterPro" id="IPR050103">
    <property type="entry name" value="Class-III_PLP-dep_AT"/>
</dbReference>
<dbReference type="GO" id="GO:0030170">
    <property type="term" value="F:pyridoxal phosphate binding"/>
    <property type="evidence" value="ECO:0007669"/>
    <property type="project" value="InterPro"/>
</dbReference>
<comment type="caution">
    <text evidence="7">The sequence shown here is derived from an EMBL/GenBank/DDBJ whole genome shotgun (WGS) entry which is preliminary data.</text>
</comment>
<dbReference type="EC" id="2.6.1.11" evidence="6"/>
<dbReference type="InterPro" id="IPR015421">
    <property type="entry name" value="PyrdxlP-dep_Trfase_major"/>
</dbReference>
<evidence type="ECO:0000256" key="2">
    <source>
        <dbReference type="ARBA" id="ARBA00022576"/>
    </source>
</evidence>
<comment type="catalytic activity">
    <reaction evidence="6">
        <text>N(2)-acetyl-L-ornithine + 2-oxoglutarate = N-acetyl-L-glutamate 5-semialdehyde + L-glutamate</text>
        <dbReference type="Rhea" id="RHEA:18049"/>
        <dbReference type="ChEBI" id="CHEBI:16810"/>
        <dbReference type="ChEBI" id="CHEBI:29123"/>
        <dbReference type="ChEBI" id="CHEBI:29985"/>
        <dbReference type="ChEBI" id="CHEBI:57805"/>
        <dbReference type="EC" id="2.6.1.11"/>
    </reaction>
</comment>
<feature type="binding site" evidence="6">
    <location>
        <position position="296"/>
    </location>
    <ligand>
        <name>pyridoxal 5'-phosphate</name>
        <dbReference type="ChEBI" id="CHEBI:597326"/>
    </ligand>
</feature>
<dbReference type="FunFam" id="3.40.640.10:FF:000004">
    <property type="entry name" value="Acetylornithine aminotransferase"/>
    <property type="match status" value="1"/>
</dbReference>
<comment type="pathway">
    <text evidence="6">Amino-acid biosynthesis; L-arginine biosynthesis; N(2)-acetyl-L-ornithine from L-glutamate: step 4/4.</text>
</comment>
<evidence type="ECO:0000256" key="1">
    <source>
        <dbReference type="ARBA" id="ARBA00022571"/>
    </source>
</evidence>
<keyword evidence="4 6" id="KW-0808">Transferase</keyword>
<keyword evidence="5 6" id="KW-0663">Pyridoxal phosphate</keyword>
<keyword evidence="1 6" id="KW-0055">Arginine biosynthesis</keyword>
<evidence type="ECO:0000256" key="3">
    <source>
        <dbReference type="ARBA" id="ARBA00022605"/>
    </source>
</evidence>
<evidence type="ECO:0000256" key="6">
    <source>
        <dbReference type="HAMAP-Rule" id="MF_01107"/>
    </source>
</evidence>
<keyword evidence="8" id="KW-1185">Reference proteome</keyword>
<comment type="miscellaneous">
    <text evidence="6">May also have succinyldiaminopimelate aminotransferase activity, thus carrying out the corresponding step in lysine biosynthesis.</text>
</comment>
<dbReference type="Gene3D" id="3.90.1150.10">
    <property type="entry name" value="Aspartate Aminotransferase, domain 1"/>
    <property type="match status" value="1"/>
</dbReference>
<comment type="subunit">
    <text evidence="6">Homodimer.</text>
</comment>
<dbReference type="HAMAP" id="MF_01107">
    <property type="entry name" value="ArgD_aminotrans_3"/>
    <property type="match status" value="1"/>
</dbReference>
<feature type="binding site" evidence="6">
    <location>
        <position position="295"/>
    </location>
    <ligand>
        <name>N(2)-acetyl-L-ornithine</name>
        <dbReference type="ChEBI" id="CHEBI:57805"/>
    </ligand>
</feature>
<comment type="subcellular location">
    <subcellularLocation>
        <location evidence="6">Cytoplasm</location>
    </subcellularLocation>
</comment>
<dbReference type="SUPFAM" id="SSF53383">
    <property type="entry name" value="PLP-dependent transferases"/>
    <property type="match status" value="1"/>
</dbReference>
<evidence type="ECO:0000313" key="8">
    <source>
        <dbReference type="Proteomes" id="UP000564885"/>
    </source>
</evidence>
<dbReference type="AlphaFoldDB" id="A0A849I8N5"/>
<dbReference type="Proteomes" id="UP000564885">
    <property type="component" value="Unassembled WGS sequence"/>
</dbReference>
<evidence type="ECO:0000256" key="5">
    <source>
        <dbReference type="ARBA" id="ARBA00022898"/>
    </source>
</evidence>
<comment type="cofactor">
    <cofactor evidence="6">
        <name>pyridoxal 5'-phosphate</name>
        <dbReference type="ChEBI" id="CHEBI:597326"/>
    </cofactor>
    <text evidence="6">Binds 1 pyridoxal phosphate per subunit.</text>
</comment>
<dbReference type="PIRSF" id="PIRSF000521">
    <property type="entry name" value="Transaminase_4ab_Lys_Orn"/>
    <property type="match status" value="1"/>
</dbReference>
<sequence>MSSEVVSQTQAERARAIAAGETFFHPNLIPTHKRLPVAFTHGKGVWLFDEGGRRYLDMLAGIAVDTLGHADPRLVSAVSEQAGRVIHVSNNFHIPVQEQLAERLARLSGMEKAFFANSGAEANEAAIKLARAYGHRNGKVVPQIVVMEKAFHGRTLATLWAGGNTKIQAGFGPPVDGFVRVPFGNVEAIEQALDANPSVAAILLEPIQGEGGLHPLEPAVLDRIARLARSRNVLLMLDEVQTGIARTGKIFAFQHSSIVPDVMTLAKGLGGGLPIGACLVSGPAVDVFGVGSHGSTYGGNPLVCAAANAVLQAVEEDDLASRAVDVGNHVQALLRSRLSVPGVVEIRGRGLMIGIELDRPCSEIVRLSLDAGLLLSVTAERIIRLVPPLTITREEAEQGVDLLVPVILNFLRA</sequence>
<feature type="binding site" evidence="6">
    <location>
        <position position="151"/>
    </location>
    <ligand>
        <name>pyridoxal 5'-phosphate</name>
        <dbReference type="ChEBI" id="CHEBI:597326"/>
    </ligand>
</feature>
<dbReference type="CDD" id="cd00610">
    <property type="entry name" value="OAT_like"/>
    <property type="match status" value="1"/>
</dbReference>
<comment type="similarity">
    <text evidence="6">Belongs to the class-III pyridoxal-phosphate-dependent aminotransferase family. ArgD subfamily.</text>
</comment>
<dbReference type="InterPro" id="IPR049704">
    <property type="entry name" value="Aminotrans_3_PPA_site"/>
</dbReference>
<dbReference type="UniPathway" id="UPA00068">
    <property type="reaction ID" value="UER00109"/>
</dbReference>
<dbReference type="GO" id="GO:0003992">
    <property type="term" value="F:N2-acetyl-L-ornithine:2-oxoglutarate 5-aminotransferase activity"/>
    <property type="evidence" value="ECO:0007669"/>
    <property type="project" value="UniProtKB-UniRule"/>
</dbReference>